<organism evidence="5 6">
    <name type="scientific">Porites lobata</name>
    <dbReference type="NCBI Taxonomy" id="104759"/>
    <lineage>
        <taxon>Eukaryota</taxon>
        <taxon>Metazoa</taxon>
        <taxon>Cnidaria</taxon>
        <taxon>Anthozoa</taxon>
        <taxon>Hexacorallia</taxon>
        <taxon>Scleractinia</taxon>
        <taxon>Fungiina</taxon>
        <taxon>Poritidae</taxon>
        <taxon>Porites</taxon>
    </lineage>
</organism>
<dbReference type="InterPro" id="IPR035979">
    <property type="entry name" value="RBD_domain_sf"/>
</dbReference>
<evidence type="ECO:0000313" key="6">
    <source>
        <dbReference type="Proteomes" id="UP001159405"/>
    </source>
</evidence>
<comment type="subcellular location">
    <subcellularLocation>
        <location evidence="1">Nucleus</location>
    </subcellularLocation>
</comment>
<name>A0ABN8Q913_9CNID</name>
<protein>
    <recommendedName>
        <fullName evidence="4">RRM domain-containing protein</fullName>
    </recommendedName>
</protein>
<accession>A0ABN8Q913</accession>
<feature type="domain" description="RRM" evidence="4">
    <location>
        <begin position="522"/>
        <end position="598"/>
    </location>
</feature>
<dbReference type="Gene3D" id="3.30.70.330">
    <property type="match status" value="7"/>
</dbReference>
<feature type="domain" description="RRM" evidence="4">
    <location>
        <begin position="160"/>
        <end position="237"/>
    </location>
</feature>
<keyword evidence="2" id="KW-0539">Nucleus</keyword>
<dbReference type="PROSITE" id="PS50102">
    <property type="entry name" value="RRM"/>
    <property type="match status" value="6"/>
</dbReference>
<proteinExistence type="predicted"/>
<gene>
    <name evidence="5" type="ORF">PLOB_00003747</name>
</gene>
<feature type="domain" description="RRM" evidence="4">
    <location>
        <begin position="780"/>
        <end position="853"/>
    </location>
</feature>
<keyword evidence="6" id="KW-1185">Reference proteome</keyword>
<feature type="domain" description="RRM" evidence="4">
    <location>
        <begin position="608"/>
        <end position="687"/>
    </location>
</feature>
<evidence type="ECO:0000259" key="4">
    <source>
        <dbReference type="PROSITE" id="PS50102"/>
    </source>
</evidence>
<dbReference type="PANTHER" id="PTHR48033:SF10">
    <property type="entry name" value="RNA-BINDING PROTEIN SQUID"/>
    <property type="match status" value="1"/>
</dbReference>
<dbReference type="SMART" id="SM00360">
    <property type="entry name" value="RRM"/>
    <property type="match status" value="7"/>
</dbReference>
<dbReference type="SUPFAM" id="SSF54928">
    <property type="entry name" value="RNA-binding domain, RBD"/>
    <property type="match status" value="5"/>
</dbReference>
<dbReference type="Pfam" id="PF00076">
    <property type="entry name" value="RRM_1"/>
    <property type="match status" value="6"/>
</dbReference>
<evidence type="ECO:0000313" key="5">
    <source>
        <dbReference type="EMBL" id="CAH3159757.1"/>
    </source>
</evidence>
<sequence>MSLLGSLLAYQSFSRLFPRLFRPVIVLSGNTGHPFLHQHQHGSPSRNFCIEHFLSSANLSEKNADQEGVPQAHERTIFVTSFKQPITEESLREHFAQFGEIERFKWARTKTTKRSRGFAHITYKNGDDFVNVLRQPHVMGGRHLVVQKSRPILQQFEKTPFVQVRNVDSSMTKEQMTEHFSKYGFVKAIDWPVDILANTKRDFCFVQFSCADEAELACKDVNQILCHQEVQIQKSNSKMCTSLTKSNRIVVSADAAIEAVVVYFGKFGKIRSAWANYNIGTNPMFSLLFEDEHTVHEISKQTHFINSQEIFPSRGLPKPTLAYPFEKKIFVSELPKSVTKEDVIKYFRQFGSVQHVQFSEDCGSGEKVNCTVTFMTLQDVNKVMVEEEHNISDKKIQIRRFGYRKVDDATINIINATSSFAEVFKRKPQTDLAGKRGNAKVKIEKEELEKVQKQTRFTIKQTQMSLACLRPRIFAAVSSEGVKCLFSSFMCNPIWRRPLFLGFAWHQENQPSSSENEVTDHRKLFIRNLKFKTKKYDLEEYFSSFGDIEEVELPVTKVTGRSKGFAFVTFQDESAAKRALNHLHTFEGRALTLAYATDNPPPAQCRTNVICVKNVTPEIDREQIMEHFSNFGAVLAVDLPVDPTTNKRHPYCFVHFTYEEEAEEAVKNRIQALGNCSVEIRKSLARMSPTFTDKIVVYPPEDSTVNSIRNYFENFGTVLSVVLNFVLVGDNPQPRLVARVLFDNSNTVNNVMNQAHVIKGNPVVVIRGDQTSKFQDTADRRIFIDGLPSWVTERDIKKYFSQFGFVTLCHYLQDPKTGGKLNWCLLAFNSPTGVHKTMRIKEHQIGGETVRVRRKGWQIYHTFRASSTAMRYLTISCYTFQLSNLEDKTRDSSQPIPGCFAENAI</sequence>
<dbReference type="Proteomes" id="UP001159405">
    <property type="component" value="Unassembled WGS sequence"/>
</dbReference>
<evidence type="ECO:0000256" key="1">
    <source>
        <dbReference type="ARBA" id="ARBA00004123"/>
    </source>
</evidence>
<evidence type="ECO:0000256" key="3">
    <source>
        <dbReference type="PROSITE-ProRule" id="PRU00176"/>
    </source>
</evidence>
<comment type="caution">
    <text evidence="5">The sequence shown here is derived from an EMBL/GenBank/DDBJ whole genome shotgun (WGS) entry which is preliminary data.</text>
</comment>
<reference evidence="5 6" key="1">
    <citation type="submission" date="2022-05" db="EMBL/GenBank/DDBJ databases">
        <authorList>
            <consortium name="Genoscope - CEA"/>
            <person name="William W."/>
        </authorList>
    </citation>
    <scope>NUCLEOTIDE SEQUENCE [LARGE SCALE GENOMIC DNA]</scope>
</reference>
<dbReference type="PANTHER" id="PTHR48033">
    <property type="entry name" value="RNA-BINDING (RRM/RBD/RNP MOTIFS) FAMILY PROTEIN"/>
    <property type="match status" value="1"/>
</dbReference>
<dbReference type="InterPro" id="IPR000504">
    <property type="entry name" value="RRM_dom"/>
</dbReference>
<dbReference type="CDD" id="cd00590">
    <property type="entry name" value="RRM_SF"/>
    <property type="match status" value="2"/>
</dbReference>
<feature type="domain" description="RRM" evidence="4">
    <location>
        <begin position="75"/>
        <end position="151"/>
    </location>
</feature>
<evidence type="ECO:0000256" key="2">
    <source>
        <dbReference type="ARBA" id="ARBA00023242"/>
    </source>
</evidence>
<feature type="domain" description="RRM" evidence="4">
    <location>
        <begin position="327"/>
        <end position="418"/>
    </location>
</feature>
<dbReference type="EMBL" id="CALNXK010000114">
    <property type="protein sequence ID" value="CAH3159757.1"/>
    <property type="molecule type" value="Genomic_DNA"/>
</dbReference>
<keyword evidence="3" id="KW-0694">RNA-binding</keyword>
<dbReference type="InterPro" id="IPR012677">
    <property type="entry name" value="Nucleotide-bd_a/b_plait_sf"/>
</dbReference>